<dbReference type="GO" id="GO:0005829">
    <property type="term" value="C:cytosol"/>
    <property type="evidence" value="ECO:0007669"/>
    <property type="project" value="TreeGrafter"/>
</dbReference>
<dbReference type="RefSeq" id="WP_012596083.1">
    <property type="nucleotide sequence ID" value="NC_011726.1"/>
</dbReference>
<dbReference type="InterPro" id="IPR027417">
    <property type="entry name" value="P-loop_NTPase"/>
</dbReference>
<name>B7JUW5_RIPO1</name>
<keyword evidence="5" id="KW-1185">Reference proteome</keyword>
<dbReference type="GO" id="GO:0009898">
    <property type="term" value="C:cytoplasmic side of plasma membrane"/>
    <property type="evidence" value="ECO:0007669"/>
    <property type="project" value="TreeGrafter"/>
</dbReference>
<dbReference type="AlphaFoldDB" id="B7JUW5"/>
<dbReference type="SUPFAM" id="SSF52540">
    <property type="entry name" value="P-loop containing nucleoside triphosphate hydrolases"/>
    <property type="match status" value="1"/>
</dbReference>
<dbReference type="eggNOG" id="COG0455">
    <property type="taxonomic scope" value="Bacteria"/>
</dbReference>
<proteinExistence type="predicted"/>
<keyword evidence="1" id="KW-0547">Nucleotide-binding</keyword>
<dbReference type="NCBIfam" id="NF047398">
    <property type="entry name" value="AAA_KGGVGR"/>
    <property type="match status" value="1"/>
</dbReference>
<sequence>MKVITFYSYKGGVGRTLTAANFAVYLAKLGLTTVVIDFDLEAPGIDAKFNLPKFSENQLGLLDYILQFQETNQDPNNLKEISCKVPFDETENKTNLWLIPAGQYLSEDYYHKLNKLDWGLIFSDQRDGVAFFQQFLKHLEQEFKADFVIIDSRTGITEIAGLCTQQLADEVVMLSSMSSESIRVTKHIKQLIENSQVASTLGKSIDVKVVVSRIPQPDNLFEFKEKCCQTFETADNKLFFIFSCPALELEEFLAINDTKNHEELVNNYINLFYGLNLEISDQNIITQIQKVSSRILLLSPEEAEQEIIKLASLYPHPEVYRTAMRFFRLRHQENKIKIFGWKLLDLLPDDEEGQNILGNQYLDDLEKIPEKERNHTFLKNALKAIEPLYLKKQLNQKQTLLYSQVLYDLEKYQESFDIALNLAENKSNDMYTKRDAYQIALNCAKKLDKEPYKIQKLERIVNKFNHSFKNEF</sequence>
<protein>
    <submittedName>
        <fullName evidence="4">ATPase involved in chromosome partitioning-like protein</fullName>
    </submittedName>
</protein>
<dbReference type="STRING" id="41431.PCC8801_2817"/>
<evidence type="ECO:0000259" key="3">
    <source>
        <dbReference type="Pfam" id="PF13614"/>
    </source>
</evidence>
<evidence type="ECO:0000256" key="2">
    <source>
        <dbReference type="ARBA" id="ARBA00022840"/>
    </source>
</evidence>
<organism evidence="4 5">
    <name type="scientific">Rippkaea orientalis (strain PCC 8801 / RF-1)</name>
    <name type="common">Cyanothece sp. (strain PCC 8801)</name>
    <dbReference type="NCBI Taxonomy" id="41431"/>
    <lineage>
        <taxon>Bacteria</taxon>
        <taxon>Bacillati</taxon>
        <taxon>Cyanobacteriota</taxon>
        <taxon>Cyanophyceae</taxon>
        <taxon>Oscillatoriophycideae</taxon>
        <taxon>Chroococcales</taxon>
        <taxon>Aphanothecaceae</taxon>
        <taxon>Rippkaea</taxon>
        <taxon>Rippkaea orientalis</taxon>
    </lineage>
</organism>
<feature type="domain" description="AAA" evidence="3">
    <location>
        <begin position="1"/>
        <end position="183"/>
    </location>
</feature>
<reference evidence="5" key="1">
    <citation type="journal article" date="2011" name="MBio">
        <title>Novel metabolic attributes of the genus Cyanothece, comprising a group of unicellular nitrogen-fixing Cyanobacteria.</title>
        <authorList>
            <person name="Bandyopadhyay A."/>
            <person name="Elvitigala T."/>
            <person name="Welsh E."/>
            <person name="Stockel J."/>
            <person name="Liberton M."/>
            <person name="Min H."/>
            <person name="Sherman L.A."/>
            <person name="Pakrasi H.B."/>
        </authorList>
    </citation>
    <scope>NUCLEOTIDE SEQUENCE [LARGE SCALE GENOMIC DNA]</scope>
    <source>
        <strain evidence="5">PCC 8801</strain>
    </source>
</reference>
<dbReference type="HOGENOM" id="CLU_578366_0_0_3"/>
<dbReference type="InterPro" id="IPR050625">
    <property type="entry name" value="ParA/MinD_ATPase"/>
</dbReference>
<dbReference type="PANTHER" id="PTHR43384:SF6">
    <property type="entry name" value="SEPTUM SITE-DETERMINING PROTEIN MIND HOMOLOG, CHLOROPLASTIC"/>
    <property type="match status" value="1"/>
</dbReference>
<dbReference type="Gene3D" id="3.40.50.300">
    <property type="entry name" value="P-loop containing nucleotide triphosphate hydrolases"/>
    <property type="match status" value="1"/>
</dbReference>
<accession>B7JUW5</accession>
<keyword evidence="2" id="KW-0067">ATP-binding</keyword>
<dbReference type="PANTHER" id="PTHR43384">
    <property type="entry name" value="SEPTUM SITE-DETERMINING PROTEIN MIND HOMOLOG, CHLOROPLASTIC-RELATED"/>
    <property type="match status" value="1"/>
</dbReference>
<dbReference type="EMBL" id="CP001287">
    <property type="protein sequence ID" value="ACK66817.1"/>
    <property type="molecule type" value="Genomic_DNA"/>
</dbReference>
<dbReference type="GO" id="GO:0005524">
    <property type="term" value="F:ATP binding"/>
    <property type="evidence" value="ECO:0007669"/>
    <property type="project" value="UniProtKB-KW"/>
</dbReference>
<dbReference type="KEGG" id="cyp:PCC8801_2817"/>
<dbReference type="GO" id="GO:0016887">
    <property type="term" value="F:ATP hydrolysis activity"/>
    <property type="evidence" value="ECO:0007669"/>
    <property type="project" value="TreeGrafter"/>
</dbReference>
<dbReference type="InterPro" id="IPR025669">
    <property type="entry name" value="AAA_dom"/>
</dbReference>
<dbReference type="Proteomes" id="UP000008204">
    <property type="component" value="Chromosome"/>
</dbReference>
<gene>
    <name evidence="4" type="ordered locus">PCC8801_2817</name>
</gene>
<evidence type="ECO:0000313" key="4">
    <source>
        <dbReference type="EMBL" id="ACK66817.1"/>
    </source>
</evidence>
<evidence type="ECO:0000313" key="5">
    <source>
        <dbReference type="Proteomes" id="UP000008204"/>
    </source>
</evidence>
<dbReference type="GO" id="GO:0051782">
    <property type="term" value="P:negative regulation of cell division"/>
    <property type="evidence" value="ECO:0007669"/>
    <property type="project" value="TreeGrafter"/>
</dbReference>
<evidence type="ECO:0000256" key="1">
    <source>
        <dbReference type="ARBA" id="ARBA00022741"/>
    </source>
</evidence>
<dbReference type="Pfam" id="PF13614">
    <property type="entry name" value="AAA_31"/>
    <property type="match status" value="1"/>
</dbReference>